<dbReference type="InterPro" id="IPR057326">
    <property type="entry name" value="KR_dom"/>
</dbReference>
<evidence type="ECO:0000313" key="4">
    <source>
        <dbReference type="Proteomes" id="UP000542125"/>
    </source>
</evidence>
<dbReference type="Pfam" id="PF13561">
    <property type="entry name" value="adh_short_C2"/>
    <property type="match status" value="1"/>
</dbReference>
<evidence type="ECO:0000259" key="2">
    <source>
        <dbReference type="SMART" id="SM00822"/>
    </source>
</evidence>
<gene>
    <name evidence="3" type="ORF">FHW18_003827</name>
</gene>
<dbReference type="Proteomes" id="UP000542125">
    <property type="component" value="Unassembled WGS sequence"/>
</dbReference>
<dbReference type="Gene3D" id="3.40.50.720">
    <property type="entry name" value="NAD(P)-binding Rossmann-like Domain"/>
    <property type="match status" value="1"/>
</dbReference>
<reference evidence="3 4" key="1">
    <citation type="submission" date="2020-07" db="EMBL/GenBank/DDBJ databases">
        <title>Genomic Encyclopedia of Type Strains, Phase IV (KMG-V): Genome sequencing to study the core and pangenomes of soil and plant-associated prokaryotes.</title>
        <authorList>
            <person name="Whitman W."/>
        </authorList>
    </citation>
    <scope>NUCLEOTIDE SEQUENCE [LARGE SCALE GENOMIC DNA]</scope>
    <source>
        <strain evidence="3 4">SAS40</strain>
    </source>
</reference>
<dbReference type="GO" id="GO:0030497">
    <property type="term" value="P:fatty acid elongation"/>
    <property type="evidence" value="ECO:0007669"/>
    <property type="project" value="TreeGrafter"/>
</dbReference>
<dbReference type="PANTHER" id="PTHR42760:SF40">
    <property type="entry name" value="3-OXOACYL-[ACYL-CARRIER-PROTEIN] REDUCTASE, CHLOROPLASTIC"/>
    <property type="match status" value="1"/>
</dbReference>
<dbReference type="InterPro" id="IPR002347">
    <property type="entry name" value="SDR_fam"/>
</dbReference>
<proteinExistence type="inferred from homology"/>
<protein>
    <submittedName>
        <fullName evidence="3">3-oxoacyl-[acyl-carrier protein] reductase</fullName>
        <ecNumber evidence="3">1.1.1.100</ecNumber>
    </submittedName>
</protein>
<dbReference type="SMART" id="SM00822">
    <property type="entry name" value="PKS_KR"/>
    <property type="match status" value="1"/>
</dbReference>
<dbReference type="InterPro" id="IPR020904">
    <property type="entry name" value="Sc_DH/Rdtase_CS"/>
</dbReference>
<keyword evidence="4" id="KW-1185">Reference proteome</keyword>
<dbReference type="InterPro" id="IPR036291">
    <property type="entry name" value="NAD(P)-bd_dom_sf"/>
</dbReference>
<dbReference type="FunFam" id="3.40.50.720:FF:000084">
    <property type="entry name" value="Short-chain dehydrogenase reductase"/>
    <property type="match status" value="1"/>
</dbReference>
<dbReference type="EC" id="1.1.1.100" evidence="3"/>
<dbReference type="PROSITE" id="PS00061">
    <property type="entry name" value="ADH_SHORT"/>
    <property type="match status" value="1"/>
</dbReference>
<dbReference type="EMBL" id="JACBYR010000001">
    <property type="protein sequence ID" value="NYE84556.1"/>
    <property type="molecule type" value="Genomic_DNA"/>
</dbReference>
<dbReference type="PRINTS" id="PR00080">
    <property type="entry name" value="SDRFAMILY"/>
</dbReference>
<accession>A0A7Y9LPT9</accession>
<comment type="similarity">
    <text evidence="1">Belongs to the short-chain dehydrogenases/reductases (SDR) family.</text>
</comment>
<dbReference type="RefSeq" id="WP_179588230.1">
    <property type="nucleotide sequence ID" value="NZ_JACBYR010000001.1"/>
</dbReference>
<dbReference type="PANTHER" id="PTHR42760">
    <property type="entry name" value="SHORT-CHAIN DEHYDROGENASES/REDUCTASES FAMILY MEMBER"/>
    <property type="match status" value="1"/>
</dbReference>
<name>A0A7Y9LPT9_9BURK</name>
<keyword evidence="3" id="KW-0560">Oxidoreductase</keyword>
<evidence type="ECO:0000313" key="3">
    <source>
        <dbReference type="EMBL" id="NYE84556.1"/>
    </source>
</evidence>
<sequence>MNTPLALDGKVAVILGGTGGIGQATARRLAEHGAAVVLTSRSKLDEAASLAAALPAISNAAGHAGMLAAVEDTASLVALAAAVEAKYGRADILVNTAGFTQPIAHANLDALTDDFIDRMFEVNWRGQFAAIRSFAPLLRANNDGLVVNISSIAGTTGTGSNIAYCAAKAGLDVMAMSLGRALAPAIRVLNVSPGVVQTDFVAGRDQAFNDKTAATTPLKRVGQPDDIADAVLACAVSLRFSTGTTLVVDGGRRLG</sequence>
<dbReference type="SUPFAM" id="SSF51735">
    <property type="entry name" value="NAD(P)-binding Rossmann-fold domains"/>
    <property type="match status" value="1"/>
</dbReference>
<comment type="caution">
    <text evidence="3">The sequence shown here is derived from an EMBL/GenBank/DDBJ whole genome shotgun (WGS) entry which is preliminary data.</text>
</comment>
<dbReference type="AlphaFoldDB" id="A0A7Y9LPT9"/>
<organism evidence="3 4">
    <name type="scientific">Pigmentiphaga litoralis</name>
    <dbReference type="NCBI Taxonomy" id="516702"/>
    <lineage>
        <taxon>Bacteria</taxon>
        <taxon>Pseudomonadati</taxon>
        <taxon>Pseudomonadota</taxon>
        <taxon>Betaproteobacteria</taxon>
        <taxon>Burkholderiales</taxon>
        <taxon>Alcaligenaceae</taxon>
        <taxon>Pigmentiphaga</taxon>
    </lineage>
</organism>
<dbReference type="PRINTS" id="PR00081">
    <property type="entry name" value="GDHRDH"/>
</dbReference>
<dbReference type="GO" id="GO:0004316">
    <property type="term" value="F:3-oxoacyl-[acyl-carrier-protein] reductase (NADPH) activity"/>
    <property type="evidence" value="ECO:0007669"/>
    <property type="project" value="UniProtKB-EC"/>
</dbReference>
<dbReference type="CDD" id="cd05233">
    <property type="entry name" value="SDR_c"/>
    <property type="match status" value="1"/>
</dbReference>
<evidence type="ECO:0000256" key="1">
    <source>
        <dbReference type="ARBA" id="ARBA00006484"/>
    </source>
</evidence>
<feature type="domain" description="Ketoreductase" evidence="2">
    <location>
        <begin position="10"/>
        <end position="194"/>
    </location>
</feature>